<evidence type="ECO:0000256" key="3">
    <source>
        <dbReference type="ARBA" id="ARBA00022676"/>
    </source>
</evidence>
<dbReference type="InterPro" id="IPR038731">
    <property type="entry name" value="RgtA/B/C-like"/>
</dbReference>
<keyword evidence="12" id="KW-1185">Reference proteome</keyword>
<sequence length="539" mass="58092">MAYGLPGIPVPYGGPVDWSVDVRLLRPSDGLPLDRPCRGEPLMPTATQTTTAAASAPARAGARRPTGPDWLWAALLTLAVTAFRGGTPQLWRDELASWNAASRSTGELLAMLGHVDAVSGLYYLLLHGWVSVFGDSAAMLRLPSALAMAGSAALVVLTARALFDRRTAVFAGLLFALLPVVTRYGTEARSYAFVVLAVCAATWLLLRALERPRPGRWAGYAVAVAAAGLLHMVALLFLLPHAMVVALRWWRDRRGRTLLSFVLAAAAGLLPVIPLVLLGRQQVGRQISWIKTPRLRDIAGLWDNLFASPLVALAVAALALLPLAWSRGRRPAVELMLLGAVPILAVYVVSQGSTSYFIDRYVLFTVPAWAVLAAAGLAALKPRAAGAAGLAALVLLGVPDQRHLRTEQAKETSDGRAAARVIAQGYRPGDGFVPVRGADRVYMVDFQIAYYLPGRVHLHDVFAARSALDADDLFPQECERPEQCLGDTRRIWLVTRGTGKADPYSRLPAEQVRALKGHYRVASTTEVRGLHVSLLERTG</sequence>
<keyword evidence="3" id="KW-0328">Glycosyltransferase</keyword>
<evidence type="ECO:0000313" key="11">
    <source>
        <dbReference type="EMBL" id="ATZ26375.1"/>
    </source>
</evidence>
<feature type="compositionally biased region" description="Low complexity" evidence="8">
    <location>
        <begin position="44"/>
        <end position="62"/>
    </location>
</feature>
<dbReference type="KEGG" id="slx:SLAV_22810"/>
<dbReference type="AlphaFoldDB" id="A0A2K8PL64"/>
<dbReference type="GO" id="GO:0010041">
    <property type="term" value="P:response to iron(III) ion"/>
    <property type="evidence" value="ECO:0007669"/>
    <property type="project" value="TreeGrafter"/>
</dbReference>
<proteinExistence type="predicted"/>
<evidence type="ECO:0000256" key="2">
    <source>
        <dbReference type="ARBA" id="ARBA00022475"/>
    </source>
</evidence>
<feature type="domain" description="Glycosyltransferase RgtA/B/C/D-like" evidence="10">
    <location>
        <begin position="124"/>
        <end position="275"/>
    </location>
</feature>
<feature type="transmembrane region" description="Helical" evidence="9">
    <location>
        <begin position="218"/>
        <end position="238"/>
    </location>
</feature>
<feature type="transmembrane region" description="Helical" evidence="9">
    <location>
        <begin position="108"/>
        <end position="125"/>
    </location>
</feature>
<evidence type="ECO:0000256" key="7">
    <source>
        <dbReference type="ARBA" id="ARBA00023136"/>
    </source>
</evidence>
<name>A0A2K8PL64_STRLA</name>
<feature type="transmembrane region" description="Helical" evidence="9">
    <location>
        <begin position="190"/>
        <end position="206"/>
    </location>
</feature>
<dbReference type="GO" id="GO:0009103">
    <property type="term" value="P:lipopolysaccharide biosynthetic process"/>
    <property type="evidence" value="ECO:0007669"/>
    <property type="project" value="UniProtKB-ARBA"/>
</dbReference>
<dbReference type="PANTHER" id="PTHR33908:SF3">
    <property type="entry name" value="UNDECAPRENYL PHOSPHATE-ALPHA-4-AMINO-4-DEOXY-L-ARABINOSE ARABINOSYL TRANSFERASE"/>
    <property type="match status" value="1"/>
</dbReference>
<dbReference type="EMBL" id="CP024985">
    <property type="protein sequence ID" value="ATZ26375.1"/>
    <property type="molecule type" value="Genomic_DNA"/>
</dbReference>
<protein>
    <recommendedName>
        <fullName evidence="10">Glycosyltransferase RgtA/B/C/D-like domain-containing protein</fullName>
    </recommendedName>
</protein>
<feature type="transmembrane region" description="Helical" evidence="9">
    <location>
        <begin position="300"/>
        <end position="325"/>
    </location>
</feature>
<dbReference type="GO" id="GO:0005886">
    <property type="term" value="C:plasma membrane"/>
    <property type="evidence" value="ECO:0007669"/>
    <property type="project" value="UniProtKB-SubCell"/>
</dbReference>
<feature type="region of interest" description="Disordered" evidence="8">
    <location>
        <begin position="35"/>
        <end position="62"/>
    </location>
</feature>
<feature type="transmembrane region" description="Helical" evidence="9">
    <location>
        <begin position="361"/>
        <end position="380"/>
    </location>
</feature>
<evidence type="ECO:0000256" key="1">
    <source>
        <dbReference type="ARBA" id="ARBA00004651"/>
    </source>
</evidence>
<dbReference type="GO" id="GO:0016763">
    <property type="term" value="F:pentosyltransferase activity"/>
    <property type="evidence" value="ECO:0007669"/>
    <property type="project" value="TreeGrafter"/>
</dbReference>
<accession>A0A2K8PL64</accession>
<dbReference type="InterPro" id="IPR050297">
    <property type="entry name" value="LipidA_mod_glycosyltrf_83"/>
</dbReference>
<evidence type="ECO:0000256" key="9">
    <source>
        <dbReference type="SAM" id="Phobius"/>
    </source>
</evidence>
<feature type="transmembrane region" description="Helical" evidence="9">
    <location>
        <begin position="258"/>
        <end position="279"/>
    </location>
</feature>
<dbReference type="PANTHER" id="PTHR33908">
    <property type="entry name" value="MANNOSYLTRANSFERASE YKCB-RELATED"/>
    <property type="match status" value="1"/>
</dbReference>
<keyword evidence="7 9" id="KW-0472">Membrane</keyword>
<evidence type="ECO:0000256" key="5">
    <source>
        <dbReference type="ARBA" id="ARBA00022692"/>
    </source>
</evidence>
<evidence type="ECO:0000259" key="10">
    <source>
        <dbReference type="Pfam" id="PF13231"/>
    </source>
</evidence>
<evidence type="ECO:0000313" key="12">
    <source>
        <dbReference type="Proteomes" id="UP000231791"/>
    </source>
</evidence>
<evidence type="ECO:0000256" key="6">
    <source>
        <dbReference type="ARBA" id="ARBA00022989"/>
    </source>
</evidence>
<organism evidence="11 12">
    <name type="scientific">Streptomyces lavendulae subsp. lavendulae</name>
    <dbReference type="NCBI Taxonomy" id="58340"/>
    <lineage>
        <taxon>Bacteria</taxon>
        <taxon>Bacillati</taxon>
        <taxon>Actinomycetota</taxon>
        <taxon>Actinomycetes</taxon>
        <taxon>Kitasatosporales</taxon>
        <taxon>Streptomycetaceae</taxon>
        <taxon>Streptomyces</taxon>
    </lineage>
</organism>
<reference evidence="11 12" key="1">
    <citation type="submission" date="2017-11" db="EMBL/GenBank/DDBJ databases">
        <title>Complete genome sequence of Streptomyces lavendulae subsp. lavendulae CCM 3239 (formerly 'Streptomyces aureofaciens CCM 3239'), the producer of the angucycline-type antibiotic auricin.</title>
        <authorList>
            <person name="Busche T."/>
            <person name="Novakova R."/>
            <person name="Al'Dilaimi A."/>
            <person name="Homerova D."/>
            <person name="Feckova L."/>
            <person name="Rezuchova B."/>
            <person name="Mingyar E."/>
            <person name="Csolleiova D."/>
            <person name="Bekeova C."/>
            <person name="Winkler A."/>
            <person name="Sevcikova B."/>
            <person name="Kalinowski J."/>
            <person name="Kormanec J."/>
            <person name="Ruckert C."/>
        </authorList>
    </citation>
    <scope>NUCLEOTIDE SEQUENCE [LARGE SCALE GENOMIC DNA]</scope>
    <source>
        <strain evidence="11 12">CCM 3239</strain>
    </source>
</reference>
<keyword evidence="4" id="KW-0808">Transferase</keyword>
<comment type="subcellular location">
    <subcellularLocation>
        <location evidence="1">Cell membrane</location>
        <topology evidence="1">Multi-pass membrane protein</topology>
    </subcellularLocation>
</comment>
<dbReference type="Pfam" id="PF13231">
    <property type="entry name" value="PMT_2"/>
    <property type="match status" value="1"/>
</dbReference>
<evidence type="ECO:0000256" key="4">
    <source>
        <dbReference type="ARBA" id="ARBA00022679"/>
    </source>
</evidence>
<feature type="transmembrane region" description="Helical" evidence="9">
    <location>
        <begin position="70"/>
        <end position="87"/>
    </location>
</feature>
<dbReference type="Proteomes" id="UP000231791">
    <property type="component" value="Chromosome"/>
</dbReference>
<feature type="transmembrane region" description="Helical" evidence="9">
    <location>
        <begin position="145"/>
        <end position="163"/>
    </location>
</feature>
<keyword evidence="5 9" id="KW-0812">Transmembrane</keyword>
<gene>
    <name evidence="11" type="ORF">SLAV_22810</name>
</gene>
<feature type="transmembrane region" description="Helical" evidence="9">
    <location>
        <begin position="168"/>
        <end position="184"/>
    </location>
</feature>
<feature type="transmembrane region" description="Helical" evidence="9">
    <location>
        <begin position="331"/>
        <end position="349"/>
    </location>
</feature>
<keyword evidence="2" id="KW-1003">Cell membrane</keyword>
<keyword evidence="6 9" id="KW-1133">Transmembrane helix</keyword>
<evidence type="ECO:0000256" key="8">
    <source>
        <dbReference type="SAM" id="MobiDB-lite"/>
    </source>
</evidence>